<dbReference type="Proteomes" id="UP000499080">
    <property type="component" value="Unassembled WGS sequence"/>
</dbReference>
<keyword evidence="3" id="KW-1185">Reference proteome</keyword>
<feature type="compositionally biased region" description="Polar residues" evidence="1">
    <location>
        <begin position="98"/>
        <end position="115"/>
    </location>
</feature>
<feature type="region of interest" description="Disordered" evidence="1">
    <location>
        <begin position="129"/>
        <end position="189"/>
    </location>
</feature>
<dbReference type="AlphaFoldDB" id="A0A4Y2T974"/>
<evidence type="ECO:0000313" key="3">
    <source>
        <dbReference type="Proteomes" id="UP000499080"/>
    </source>
</evidence>
<accession>A0A4Y2T974</accession>
<reference evidence="2 3" key="1">
    <citation type="journal article" date="2019" name="Sci. Rep.">
        <title>Orb-weaving spider Araneus ventricosus genome elucidates the spidroin gene catalogue.</title>
        <authorList>
            <person name="Kono N."/>
            <person name="Nakamura H."/>
            <person name="Ohtoshi R."/>
            <person name="Moran D.A.P."/>
            <person name="Shinohara A."/>
            <person name="Yoshida Y."/>
            <person name="Fujiwara M."/>
            <person name="Mori M."/>
            <person name="Tomita M."/>
            <person name="Arakawa K."/>
        </authorList>
    </citation>
    <scope>NUCLEOTIDE SEQUENCE [LARGE SCALE GENOMIC DNA]</scope>
</reference>
<feature type="compositionally biased region" description="Polar residues" evidence="1">
    <location>
        <begin position="78"/>
        <end position="89"/>
    </location>
</feature>
<protein>
    <submittedName>
        <fullName evidence="2">Uncharacterized protein</fullName>
    </submittedName>
</protein>
<feature type="region of interest" description="Disordered" evidence="1">
    <location>
        <begin position="70"/>
        <end position="115"/>
    </location>
</feature>
<feature type="compositionally biased region" description="Basic and acidic residues" evidence="1">
    <location>
        <begin position="155"/>
        <end position="167"/>
    </location>
</feature>
<evidence type="ECO:0000313" key="2">
    <source>
        <dbReference type="EMBL" id="GBN97194.1"/>
    </source>
</evidence>
<comment type="caution">
    <text evidence="2">The sequence shown here is derived from an EMBL/GenBank/DDBJ whole genome shotgun (WGS) entry which is preliminary data.</text>
</comment>
<name>A0A4Y2T974_ARAVE</name>
<sequence length="204" mass="22629">MAFKWTTEEIVESIAECGDDISLEDIHIYYGFLARKEPTELAMEWMIKLQAMAANKYGEGTIPGIVRFSDIRKPGKTEPSTSTNSNKPTPISFDLTLETPTNSSTNNMEVDSGNNQTAENMESIDILSHSDSSTDTEIEDDAGFKTVARKKRKKSISENHGKGKRTQENPNIKKKNSIPTSNKFTPLANLPSDQTAEQVTLIII</sequence>
<gene>
    <name evidence="2" type="ORF">AVEN_85305_1</name>
</gene>
<organism evidence="2 3">
    <name type="scientific">Araneus ventricosus</name>
    <name type="common">Orbweaver spider</name>
    <name type="synonym">Epeira ventricosa</name>
    <dbReference type="NCBI Taxonomy" id="182803"/>
    <lineage>
        <taxon>Eukaryota</taxon>
        <taxon>Metazoa</taxon>
        <taxon>Ecdysozoa</taxon>
        <taxon>Arthropoda</taxon>
        <taxon>Chelicerata</taxon>
        <taxon>Arachnida</taxon>
        <taxon>Araneae</taxon>
        <taxon>Araneomorphae</taxon>
        <taxon>Entelegynae</taxon>
        <taxon>Araneoidea</taxon>
        <taxon>Araneidae</taxon>
        <taxon>Araneus</taxon>
    </lineage>
</organism>
<evidence type="ECO:0000256" key="1">
    <source>
        <dbReference type="SAM" id="MobiDB-lite"/>
    </source>
</evidence>
<proteinExistence type="predicted"/>
<dbReference type="EMBL" id="BGPR01027018">
    <property type="protein sequence ID" value="GBN97194.1"/>
    <property type="molecule type" value="Genomic_DNA"/>
</dbReference>